<dbReference type="RefSeq" id="WP_238344508.1">
    <property type="nucleotide sequence ID" value="NZ_JACAWY010000002.1"/>
</dbReference>
<accession>A0ABU8PYV8</accession>
<evidence type="ECO:0000313" key="2">
    <source>
        <dbReference type="EMBL" id="MEJ5047924.1"/>
    </source>
</evidence>
<evidence type="ECO:0000313" key="3">
    <source>
        <dbReference type="Proteomes" id="UP001362100"/>
    </source>
</evidence>
<dbReference type="EMBL" id="JBBGZW010000002">
    <property type="protein sequence ID" value="MEJ5047924.1"/>
    <property type="molecule type" value="Genomic_DNA"/>
</dbReference>
<dbReference type="Pfam" id="PF04266">
    <property type="entry name" value="ASCH"/>
    <property type="match status" value="1"/>
</dbReference>
<name>A0ABU8PYV8_9GAMM</name>
<keyword evidence="3" id="KW-1185">Reference proteome</keyword>
<sequence>MDNTLSQSRVEQAHYCFAGDNMVQSLKIVPRLLSEVRTGIKTHTIRWREQEIVPGAMIYVNASDTSDTARVMVTKVNRMPLSAVAGYLDKRDVWPDKVLLAGMREHYPDIELDSEVDVIHHLASAND</sequence>
<protein>
    <submittedName>
        <fullName evidence="2">ASCH domain-containing protein</fullName>
    </submittedName>
</protein>
<organism evidence="2 3">
    <name type="scientific">Pantoea nemavictus</name>
    <dbReference type="NCBI Taxonomy" id="2726955"/>
    <lineage>
        <taxon>Bacteria</taxon>
        <taxon>Pseudomonadati</taxon>
        <taxon>Pseudomonadota</taxon>
        <taxon>Gammaproteobacteria</taxon>
        <taxon>Enterobacterales</taxon>
        <taxon>Erwiniaceae</taxon>
        <taxon>Pantoea</taxon>
    </lineage>
</organism>
<reference evidence="2 3" key="1">
    <citation type="submission" date="2023-12" db="EMBL/GenBank/DDBJ databases">
        <title>Gut-associated functions are favored during microbiome assembly across C. elegans life.</title>
        <authorList>
            <person name="Zimmermann J."/>
        </authorList>
    </citation>
    <scope>NUCLEOTIDE SEQUENCE [LARGE SCALE GENOMIC DNA]</scope>
    <source>
        <strain evidence="2 3">BIGb0393</strain>
    </source>
</reference>
<comment type="caution">
    <text evidence="2">The sequence shown here is derived from an EMBL/GenBank/DDBJ whole genome shotgun (WGS) entry which is preliminary data.</text>
</comment>
<dbReference type="InterPro" id="IPR007374">
    <property type="entry name" value="ASCH_domain"/>
</dbReference>
<dbReference type="InterPro" id="IPR015947">
    <property type="entry name" value="PUA-like_sf"/>
</dbReference>
<proteinExistence type="predicted"/>
<dbReference type="Proteomes" id="UP001362100">
    <property type="component" value="Unassembled WGS sequence"/>
</dbReference>
<feature type="domain" description="ASCH" evidence="1">
    <location>
        <begin position="26"/>
        <end position="118"/>
    </location>
</feature>
<dbReference type="SUPFAM" id="SSF88697">
    <property type="entry name" value="PUA domain-like"/>
    <property type="match status" value="1"/>
</dbReference>
<evidence type="ECO:0000259" key="1">
    <source>
        <dbReference type="Pfam" id="PF04266"/>
    </source>
</evidence>
<gene>
    <name evidence="2" type="ORF">WH298_22280</name>
</gene>